<dbReference type="Gene3D" id="3.40.50.2000">
    <property type="entry name" value="Glycogen Phosphorylase B"/>
    <property type="match status" value="1"/>
</dbReference>
<keyword evidence="8" id="KW-1185">Reference proteome</keyword>
<protein>
    <submittedName>
        <fullName evidence="7">Glycosyltransferase</fullName>
    </submittedName>
</protein>
<keyword evidence="3" id="KW-0328">Glycosyltransferase</keyword>
<dbReference type="Pfam" id="PF04101">
    <property type="entry name" value="Glyco_tran_28_C"/>
    <property type="match status" value="1"/>
</dbReference>
<accession>A0ABW0KGQ5</accession>
<feature type="domain" description="Diacylglycerol glucosyltransferase N-terminal" evidence="6">
    <location>
        <begin position="17"/>
        <end position="182"/>
    </location>
</feature>
<dbReference type="InterPro" id="IPR009695">
    <property type="entry name" value="Diacylglyc_glucosyltr_N"/>
</dbReference>
<keyword evidence="4" id="KW-0808">Transferase</keyword>
<organism evidence="7 8">
    <name type="scientific">Paenibacillus aestuarii</name>
    <dbReference type="NCBI Taxonomy" id="516965"/>
    <lineage>
        <taxon>Bacteria</taxon>
        <taxon>Bacillati</taxon>
        <taxon>Bacillota</taxon>
        <taxon>Bacilli</taxon>
        <taxon>Bacillales</taxon>
        <taxon>Paenibacillaceae</taxon>
        <taxon>Paenibacillus</taxon>
    </lineage>
</organism>
<dbReference type="SUPFAM" id="SSF53756">
    <property type="entry name" value="UDP-Glycosyltransferase/glycogen phosphorylase"/>
    <property type="match status" value="1"/>
</dbReference>
<evidence type="ECO:0000313" key="7">
    <source>
        <dbReference type="EMBL" id="MFC5452465.1"/>
    </source>
</evidence>
<evidence type="ECO:0000313" key="8">
    <source>
        <dbReference type="Proteomes" id="UP001596044"/>
    </source>
</evidence>
<sequence>MQHEKILLLTGSLGDGHIQAANAIMEAAKLRCPEVEIVSVDFMEWVHPQLHVVGQFCYLQWVKNLPSMYGYFYRKTRSDNKWSTLFKKIRSFRTYRMMELLRSVQPTRVVSTFPGAAAAMSFLRSTGLTDVPTATVITDYTDHSYWIHPFTDRYLVGADHVKDALLNYGVPSSQIEVTGIPIRQSFSRSYDRGELLKKYGLNPDKSVVLVMGGGCGLIGKSMLSQLQSGNLTEKVQFVVVCGRNKKLQMSLEEELLRMGDAEFDLRNFRITGYVNEVHELMALSDLIVTKPGGLTVSEALSLELPMLLFKPLPGQEQDNAAFLVGAGAALEASNESELTSFLQQVLANDSHLNRMKEAAQLISRKHSAATAFEAIMGMENPYIPTRKIDFPFVVAANT</sequence>
<comment type="subcellular location">
    <subcellularLocation>
        <location evidence="1">Membrane</location>
    </subcellularLocation>
</comment>
<evidence type="ECO:0000259" key="5">
    <source>
        <dbReference type="Pfam" id="PF04101"/>
    </source>
</evidence>
<feature type="domain" description="Glycosyl transferase family 28 C-terminal" evidence="5">
    <location>
        <begin position="207"/>
        <end position="359"/>
    </location>
</feature>
<comment type="similarity">
    <text evidence="2">Belongs to the glycosyltransferase 28 family.</text>
</comment>
<proteinExistence type="inferred from homology"/>
<evidence type="ECO:0000259" key="6">
    <source>
        <dbReference type="Pfam" id="PF06925"/>
    </source>
</evidence>
<dbReference type="PANTHER" id="PTHR43025:SF3">
    <property type="entry name" value="MONOGALACTOSYLDIACYLGLYCEROL SYNTHASE 1, CHLOROPLASTIC"/>
    <property type="match status" value="1"/>
</dbReference>
<evidence type="ECO:0000256" key="1">
    <source>
        <dbReference type="ARBA" id="ARBA00004370"/>
    </source>
</evidence>
<dbReference type="Pfam" id="PF06925">
    <property type="entry name" value="MGDG_synth"/>
    <property type="match status" value="1"/>
</dbReference>
<dbReference type="PANTHER" id="PTHR43025">
    <property type="entry name" value="MONOGALACTOSYLDIACYLGLYCEROL SYNTHASE"/>
    <property type="match status" value="1"/>
</dbReference>
<evidence type="ECO:0000256" key="4">
    <source>
        <dbReference type="ARBA" id="ARBA00022679"/>
    </source>
</evidence>
<evidence type="ECO:0000256" key="3">
    <source>
        <dbReference type="ARBA" id="ARBA00022676"/>
    </source>
</evidence>
<dbReference type="InterPro" id="IPR007235">
    <property type="entry name" value="Glyco_trans_28_C"/>
</dbReference>
<evidence type="ECO:0000256" key="2">
    <source>
        <dbReference type="ARBA" id="ARBA00006962"/>
    </source>
</evidence>
<gene>
    <name evidence="7" type="ORF">ACFPOG_30115</name>
</gene>
<reference evidence="8" key="1">
    <citation type="journal article" date="2019" name="Int. J. Syst. Evol. Microbiol.">
        <title>The Global Catalogue of Microorganisms (GCM) 10K type strain sequencing project: providing services to taxonomists for standard genome sequencing and annotation.</title>
        <authorList>
            <consortium name="The Broad Institute Genomics Platform"/>
            <consortium name="The Broad Institute Genome Sequencing Center for Infectious Disease"/>
            <person name="Wu L."/>
            <person name="Ma J."/>
        </authorList>
    </citation>
    <scope>NUCLEOTIDE SEQUENCE [LARGE SCALE GENOMIC DNA]</scope>
    <source>
        <strain evidence="8">KACC 11904</strain>
    </source>
</reference>
<dbReference type="RefSeq" id="WP_270880831.1">
    <property type="nucleotide sequence ID" value="NZ_JAQFVF010000038.1"/>
</dbReference>
<name>A0ABW0KGQ5_9BACL</name>
<comment type="caution">
    <text evidence="7">The sequence shown here is derived from an EMBL/GenBank/DDBJ whole genome shotgun (WGS) entry which is preliminary data.</text>
</comment>
<dbReference type="EMBL" id="JBHSMJ010000054">
    <property type="protein sequence ID" value="MFC5452465.1"/>
    <property type="molecule type" value="Genomic_DNA"/>
</dbReference>
<dbReference type="InterPro" id="IPR050519">
    <property type="entry name" value="Glycosyltransf_28_UgtP"/>
</dbReference>
<dbReference type="Proteomes" id="UP001596044">
    <property type="component" value="Unassembled WGS sequence"/>
</dbReference>